<reference evidence="3 4" key="1">
    <citation type="journal article" date="2016" name="Mol. Biol. Evol.">
        <title>Comparative Genomics of Early-Diverging Mushroom-Forming Fungi Provides Insights into the Origins of Lignocellulose Decay Capabilities.</title>
        <authorList>
            <person name="Nagy L.G."/>
            <person name="Riley R."/>
            <person name="Tritt A."/>
            <person name="Adam C."/>
            <person name="Daum C."/>
            <person name="Floudas D."/>
            <person name="Sun H."/>
            <person name="Yadav J.S."/>
            <person name="Pangilinan J."/>
            <person name="Larsson K.H."/>
            <person name="Matsuura K."/>
            <person name="Barry K."/>
            <person name="Labutti K."/>
            <person name="Kuo R."/>
            <person name="Ohm R.A."/>
            <person name="Bhattacharya S.S."/>
            <person name="Shirouzu T."/>
            <person name="Yoshinaga Y."/>
            <person name="Martin F.M."/>
            <person name="Grigoriev I.V."/>
            <person name="Hibbett D.S."/>
        </authorList>
    </citation>
    <scope>NUCLEOTIDE SEQUENCE [LARGE SCALE GENOMIC DNA]</scope>
    <source>
        <strain evidence="3 4">CBS 109695</strain>
    </source>
</reference>
<dbReference type="EMBL" id="KV417794">
    <property type="protein sequence ID" value="KZP06292.1"/>
    <property type="molecule type" value="Genomic_DNA"/>
</dbReference>
<dbReference type="Pfam" id="PF11807">
    <property type="entry name" value="UstYa"/>
    <property type="match status" value="1"/>
</dbReference>
<name>A0A167WN81_9AGAM</name>
<sequence length="158" mass="17911">MGVRPDESYCAFALPLSVQVLQLTNVSGCYYTAPAYDAVEYELRKFSRARWMTPWHGPPSDAVDDAWEALYNFGVSKIPKSDAAKMLNRTVAIPGDEENYVIALDVFHQLHCLNVIRQALAPDYYPMLRINHDFDHVDHCVNSLRESLMCSVDITPNT</sequence>
<proteinExistence type="inferred from homology"/>
<dbReference type="OrthoDB" id="3687641at2759"/>
<dbReference type="STRING" id="436010.A0A167WN81"/>
<evidence type="ECO:0000313" key="4">
    <source>
        <dbReference type="Proteomes" id="UP000076532"/>
    </source>
</evidence>
<keyword evidence="4" id="KW-1185">Reference proteome</keyword>
<organism evidence="3 4">
    <name type="scientific">Athelia psychrophila</name>
    <dbReference type="NCBI Taxonomy" id="1759441"/>
    <lineage>
        <taxon>Eukaryota</taxon>
        <taxon>Fungi</taxon>
        <taxon>Dikarya</taxon>
        <taxon>Basidiomycota</taxon>
        <taxon>Agaricomycotina</taxon>
        <taxon>Agaricomycetes</taxon>
        <taxon>Agaricomycetidae</taxon>
        <taxon>Atheliales</taxon>
        <taxon>Atheliaceae</taxon>
        <taxon>Athelia</taxon>
    </lineage>
</organism>
<dbReference type="PANTHER" id="PTHR33365">
    <property type="entry name" value="YALI0B05434P"/>
    <property type="match status" value="1"/>
</dbReference>
<protein>
    <submittedName>
        <fullName evidence="3">Uncharacterized protein</fullName>
    </submittedName>
</protein>
<evidence type="ECO:0000313" key="3">
    <source>
        <dbReference type="EMBL" id="KZP06292.1"/>
    </source>
</evidence>
<accession>A0A167WN81</accession>
<dbReference type="Proteomes" id="UP000076532">
    <property type="component" value="Unassembled WGS sequence"/>
</dbReference>
<evidence type="ECO:0000256" key="2">
    <source>
        <dbReference type="ARBA" id="ARBA00035112"/>
    </source>
</evidence>
<dbReference type="GO" id="GO:0043386">
    <property type="term" value="P:mycotoxin biosynthetic process"/>
    <property type="evidence" value="ECO:0007669"/>
    <property type="project" value="InterPro"/>
</dbReference>
<dbReference type="AlphaFoldDB" id="A0A167WN81"/>
<comment type="pathway">
    <text evidence="1">Mycotoxin biosynthesis.</text>
</comment>
<dbReference type="InterPro" id="IPR021765">
    <property type="entry name" value="UstYa-like"/>
</dbReference>
<evidence type="ECO:0000256" key="1">
    <source>
        <dbReference type="ARBA" id="ARBA00004685"/>
    </source>
</evidence>
<dbReference type="PANTHER" id="PTHR33365:SF4">
    <property type="entry name" value="CYCLOCHLOROTINE BIOSYNTHESIS PROTEIN O"/>
    <property type="match status" value="1"/>
</dbReference>
<comment type="similarity">
    <text evidence="2">Belongs to the ustYa family.</text>
</comment>
<gene>
    <name evidence="3" type="ORF">FIBSPDRAFT_842279</name>
</gene>